<dbReference type="Proteomes" id="UP000290191">
    <property type="component" value="Unassembled WGS sequence"/>
</dbReference>
<accession>A0A4Q0Y307</accession>
<dbReference type="RefSeq" id="WP_129080933.1">
    <property type="nucleotide sequence ID" value="NZ_CP041070.1"/>
</dbReference>
<evidence type="ECO:0000256" key="3">
    <source>
        <dbReference type="ARBA" id="ARBA00022605"/>
    </source>
</evidence>
<dbReference type="GO" id="GO:0009001">
    <property type="term" value="F:serine O-acetyltransferase activity"/>
    <property type="evidence" value="ECO:0007669"/>
    <property type="project" value="UniProtKB-EC"/>
</dbReference>
<comment type="similarity">
    <text evidence="1">Belongs to the transferase hexapeptide repeat family.</text>
</comment>
<evidence type="ECO:0000313" key="8">
    <source>
        <dbReference type="Proteomes" id="UP000290191"/>
    </source>
</evidence>
<dbReference type="GO" id="GO:0006535">
    <property type="term" value="P:cysteine biosynthetic process from serine"/>
    <property type="evidence" value="ECO:0007669"/>
    <property type="project" value="InterPro"/>
</dbReference>
<dbReference type="STRING" id="877500.GCA_000935065_02589"/>
<sequence length="254" mass="28201">MNDEEIISKIEEESKKLGLWKQIKEDFSVPKLNDPALNSNIELFFNYPGVWAVINHRVAHRLYKKGFKLLSRMIMGLTQFLCHMDIHPAATIGRRVFIDHGIGVVIGQTAIIEDDVLIYQGVTLGGVSLNKGKRHPTIRANSVIGSGAKVLGNITIGKNGKVGANSVVICDVPKNSTAVGVPAKIIKRDDKNGRLNHGDLPDVTKEMFEYLLKRVALLEHAVRDHDGIDLSNQDHDLECIYKRFISAMNATDKN</sequence>
<comment type="caution">
    <text evidence="7">The sequence shown here is derived from an EMBL/GenBank/DDBJ whole genome shotgun (WGS) entry which is preliminary data.</text>
</comment>
<dbReference type="PANTHER" id="PTHR42811">
    <property type="entry name" value="SERINE ACETYLTRANSFERASE"/>
    <property type="match status" value="1"/>
</dbReference>
<evidence type="ECO:0000256" key="4">
    <source>
        <dbReference type="ARBA" id="ARBA00022679"/>
    </source>
</evidence>
<dbReference type="EMBL" id="PDKO01000001">
    <property type="protein sequence ID" value="RXJ64510.1"/>
    <property type="molecule type" value="Genomic_DNA"/>
</dbReference>
<dbReference type="AlphaFoldDB" id="A0A4Q0Y307"/>
<name>A0A4Q0Y307_9BACT</name>
<dbReference type="GO" id="GO:0005737">
    <property type="term" value="C:cytoplasm"/>
    <property type="evidence" value="ECO:0007669"/>
    <property type="project" value="InterPro"/>
</dbReference>
<dbReference type="InterPro" id="IPR042122">
    <property type="entry name" value="Ser_AcTrfase_N_sf"/>
</dbReference>
<dbReference type="EC" id="2.3.1.30" evidence="2"/>
<dbReference type="Gene3D" id="1.10.3130.10">
    <property type="entry name" value="serine acetyltransferase, domain 1"/>
    <property type="match status" value="1"/>
</dbReference>
<keyword evidence="4 7" id="KW-0808">Transferase</keyword>
<dbReference type="InterPro" id="IPR005881">
    <property type="entry name" value="Ser_O-AcTrfase"/>
</dbReference>
<dbReference type="InterPro" id="IPR053376">
    <property type="entry name" value="Serine_acetyltransferase"/>
</dbReference>
<evidence type="ECO:0000256" key="2">
    <source>
        <dbReference type="ARBA" id="ARBA00013266"/>
    </source>
</evidence>
<reference evidence="7 8" key="1">
    <citation type="submission" date="2017-10" db="EMBL/GenBank/DDBJ databases">
        <title>Genomics of the genus Arcobacter.</title>
        <authorList>
            <person name="Perez-Cataluna A."/>
            <person name="Figueras M.J."/>
        </authorList>
    </citation>
    <scope>NUCLEOTIDE SEQUENCE [LARGE SCALE GENOMIC DNA]</scope>
    <source>
        <strain evidence="7 8">DSM 24636</strain>
    </source>
</reference>
<dbReference type="InterPro" id="IPR045304">
    <property type="entry name" value="LbH_SAT"/>
</dbReference>
<dbReference type="OrthoDB" id="9801456at2"/>
<protein>
    <recommendedName>
        <fullName evidence="2">serine O-acetyltransferase</fullName>
        <ecNumber evidence="2">2.3.1.30</ecNumber>
    </recommendedName>
</protein>
<keyword evidence="5" id="KW-0012">Acyltransferase</keyword>
<dbReference type="FunFam" id="2.160.10.10:FF:000007">
    <property type="entry name" value="Serine acetyltransferase"/>
    <property type="match status" value="1"/>
</dbReference>
<evidence type="ECO:0000256" key="5">
    <source>
        <dbReference type="ARBA" id="ARBA00023315"/>
    </source>
</evidence>
<keyword evidence="3" id="KW-0028">Amino-acid biosynthesis</keyword>
<dbReference type="SUPFAM" id="SSF51161">
    <property type="entry name" value="Trimeric LpxA-like enzymes"/>
    <property type="match status" value="1"/>
</dbReference>
<proteinExistence type="inferred from homology"/>
<dbReference type="CDD" id="cd03354">
    <property type="entry name" value="LbH_SAT"/>
    <property type="match status" value="1"/>
</dbReference>
<dbReference type="Gene3D" id="2.160.10.10">
    <property type="entry name" value="Hexapeptide repeat proteins"/>
    <property type="match status" value="1"/>
</dbReference>
<evidence type="ECO:0000256" key="6">
    <source>
        <dbReference type="ARBA" id="ARBA00049486"/>
    </source>
</evidence>
<gene>
    <name evidence="7" type="primary">cysE</name>
    <name evidence="7" type="ORF">CRV06_00710</name>
</gene>
<evidence type="ECO:0000256" key="1">
    <source>
        <dbReference type="ARBA" id="ARBA00007274"/>
    </source>
</evidence>
<dbReference type="NCBIfam" id="TIGR01172">
    <property type="entry name" value="cysE"/>
    <property type="match status" value="1"/>
</dbReference>
<dbReference type="InterPro" id="IPR011004">
    <property type="entry name" value="Trimer_LpxA-like_sf"/>
</dbReference>
<organism evidence="7 8">
    <name type="scientific">Halarcobacter anaerophilus</name>
    <dbReference type="NCBI Taxonomy" id="877500"/>
    <lineage>
        <taxon>Bacteria</taxon>
        <taxon>Pseudomonadati</taxon>
        <taxon>Campylobacterota</taxon>
        <taxon>Epsilonproteobacteria</taxon>
        <taxon>Campylobacterales</taxon>
        <taxon>Arcobacteraceae</taxon>
        <taxon>Halarcobacter</taxon>
    </lineage>
</organism>
<dbReference type="NCBIfam" id="NF041874">
    <property type="entry name" value="EPS_EpsC"/>
    <property type="match status" value="1"/>
</dbReference>
<keyword evidence="8" id="KW-1185">Reference proteome</keyword>
<comment type="catalytic activity">
    <reaction evidence="6">
        <text>L-serine + acetyl-CoA = O-acetyl-L-serine + CoA</text>
        <dbReference type="Rhea" id="RHEA:24560"/>
        <dbReference type="ChEBI" id="CHEBI:33384"/>
        <dbReference type="ChEBI" id="CHEBI:57287"/>
        <dbReference type="ChEBI" id="CHEBI:57288"/>
        <dbReference type="ChEBI" id="CHEBI:58340"/>
        <dbReference type="EC" id="2.3.1.30"/>
    </reaction>
</comment>
<evidence type="ECO:0000313" key="7">
    <source>
        <dbReference type="EMBL" id="RXJ64510.1"/>
    </source>
</evidence>